<dbReference type="PANTHER" id="PTHR31339">
    <property type="entry name" value="PECTIN LYASE-RELATED"/>
    <property type="match status" value="1"/>
</dbReference>
<dbReference type="InterPro" id="IPR012334">
    <property type="entry name" value="Pectin_lyas_fold"/>
</dbReference>
<dbReference type="SMART" id="SM00710">
    <property type="entry name" value="PbH1"/>
    <property type="match status" value="4"/>
</dbReference>
<keyword evidence="3 4" id="KW-0326">Glycosidase</keyword>
<evidence type="ECO:0000256" key="3">
    <source>
        <dbReference type="ARBA" id="ARBA00023295"/>
    </source>
</evidence>
<feature type="signal peptide" evidence="5">
    <location>
        <begin position="1"/>
        <end position="23"/>
    </location>
</feature>
<reference evidence="6" key="1">
    <citation type="journal article" date="2016" name="Sci. Rep.">
        <title>Horizontal Gene Transfer of Pectinases from Bacteria Preceded the Diversification of Stick and Leaf Insects.</title>
        <authorList>
            <person name="Shelomi M."/>
            <person name="Danchin E.G."/>
            <person name="Heckel D."/>
            <person name="Wipfler B."/>
            <person name="Bradler S."/>
            <person name="Zhou X."/>
            <person name="Pauchet Y."/>
        </authorList>
    </citation>
    <scope>NUCLEOTIDE SEQUENCE</scope>
    <source>
        <strain evidence="6">ETI12-1</strain>
        <tissue evidence="6">Midgut</tissue>
    </source>
</reference>
<proteinExistence type="evidence at transcript level"/>
<dbReference type="GO" id="GO:0004650">
    <property type="term" value="F:polygalacturonase activity"/>
    <property type="evidence" value="ECO:0007669"/>
    <property type="project" value="InterPro"/>
</dbReference>
<evidence type="ECO:0000313" key="6">
    <source>
        <dbReference type="EMBL" id="ANJ43601.1"/>
    </source>
</evidence>
<dbReference type="Gene3D" id="2.160.20.10">
    <property type="entry name" value="Single-stranded right-handed beta-helix, Pectin lyase-like"/>
    <property type="match status" value="1"/>
</dbReference>
<name>A0A191XSZ7_EXTTI</name>
<dbReference type="AlphaFoldDB" id="A0A191XSZ7"/>
<protein>
    <submittedName>
        <fullName evidence="6">Glycoside hydrolase family 28</fullName>
    </submittedName>
</protein>
<evidence type="ECO:0000256" key="2">
    <source>
        <dbReference type="ARBA" id="ARBA00022801"/>
    </source>
</evidence>
<dbReference type="PANTHER" id="PTHR31339:SF9">
    <property type="entry name" value="PLASMIN AND FIBRONECTIN-BINDING PROTEIN A"/>
    <property type="match status" value="1"/>
</dbReference>
<dbReference type="InterPro" id="IPR000743">
    <property type="entry name" value="Glyco_hydro_28"/>
</dbReference>
<dbReference type="Pfam" id="PF00295">
    <property type="entry name" value="Glyco_hydro_28"/>
    <property type="match status" value="1"/>
</dbReference>
<dbReference type="InterPro" id="IPR051801">
    <property type="entry name" value="GH28_Enzymes"/>
</dbReference>
<evidence type="ECO:0000256" key="5">
    <source>
        <dbReference type="SAM" id="SignalP"/>
    </source>
</evidence>
<accession>A0A191XSZ7</accession>
<sequence length="412" mass="44322">MRKQLVCFFTAFTFLVLLNGGTARDLRNVTEPKTPETCTTLKPSVKDETKNIQKALDTCSKGKAVALSSGIFYSGPLSIPSGVSLLVEKNATLAAFPTPELYDRGANTCGTIDDIGEGCKPFITISGANGSGIYGKGVINGLGGTKMTGRNISWWRLAREATKVHKLQNNPKLIRIENSTDITLYQITLRDSPFYHVESFLTFGFTVWGITIIAPANALNNDGIDPTGSMNVTIAHCNISTGDDNIAISALYAPARHISVTNNYLSHGNSMGIGAGAIYGVSEVTVTNLTLNNIRHGLYIATSTLNGGLVTNITYNNVCIKNSKWPINLDTNYYHQKGNYTPQFTNIAFNNIRVVTNGTFLIHGVSKSVPITASFNNVHISKGSVWTVRNAVVKGTWEEDADGNSCGIAGNV</sequence>
<dbReference type="InterPro" id="IPR011050">
    <property type="entry name" value="Pectin_lyase_fold/virulence"/>
</dbReference>
<dbReference type="SUPFAM" id="SSF51126">
    <property type="entry name" value="Pectin lyase-like"/>
    <property type="match status" value="1"/>
</dbReference>
<keyword evidence="5" id="KW-0732">Signal</keyword>
<organism evidence="6">
    <name type="scientific">Extatosoma tiaratum</name>
    <name type="common">Giant prickly stick insect</name>
    <name type="synonym">Phasma tiaratum</name>
    <dbReference type="NCBI Taxonomy" id="7024"/>
    <lineage>
        <taxon>Eukaryota</taxon>
        <taxon>Metazoa</taxon>
        <taxon>Ecdysozoa</taxon>
        <taxon>Arthropoda</taxon>
        <taxon>Hexapoda</taxon>
        <taxon>Insecta</taxon>
        <taxon>Pterygota</taxon>
        <taxon>Neoptera</taxon>
        <taxon>Polyneoptera</taxon>
        <taxon>Phasmatodea</taxon>
        <taxon>Verophasmatodea</taxon>
        <taxon>Anareolatae</taxon>
        <taxon>Phasmatidae</taxon>
        <taxon>Tropidoderinae</taxon>
        <taxon>Extatosoma</taxon>
    </lineage>
</organism>
<keyword evidence="2 4" id="KW-0378">Hydrolase</keyword>
<comment type="similarity">
    <text evidence="1 4">Belongs to the glycosyl hydrolase 28 family.</text>
</comment>
<dbReference type="InterPro" id="IPR006626">
    <property type="entry name" value="PbH1"/>
</dbReference>
<evidence type="ECO:0000256" key="4">
    <source>
        <dbReference type="RuleBase" id="RU361169"/>
    </source>
</evidence>
<feature type="chain" id="PRO_5008249604" evidence="5">
    <location>
        <begin position="24"/>
        <end position="412"/>
    </location>
</feature>
<dbReference type="EMBL" id="KT921928">
    <property type="protein sequence ID" value="ANJ43601.1"/>
    <property type="molecule type" value="mRNA"/>
</dbReference>
<dbReference type="GO" id="GO:0005975">
    <property type="term" value="P:carbohydrate metabolic process"/>
    <property type="evidence" value="ECO:0007669"/>
    <property type="project" value="InterPro"/>
</dbReference>
<evidence type="ECO:0000256" key="1">
    <source>
        <dbReference type="ARBA" id="ARBA00008834"/>
    </source>
</evidence>